<dbReference type="InterPro" id="IPR036864">
    <property type="entry name" value="Zn2-C6_fun-type_DNA-bd_sf"/>
</dbReference>
<dbReference type="Pfam" id="PF04082">
    <property type="entry name" value="Fungal_trans"/>
    <property type="match status" value="1"/>
</dbReference>
<organism evidence="9 10">
    <name type="scientific">Orbilia brochopaga</name>
    <dbReference type="NCBI Taxonomy" id="3140254"/>
    <lineage>
        <taxon>Eukaryota</taxon>
        <taxon>Fungi</taxon>
        <taxon>Dikarya</taxon>
        <taxon>Ascomycota</taxon>
        <taxon>Pezizomycotina</taxon>
        <taxon>Orbiliomycetes</taxon>
        <taxon>Orbiliales</taxon>
        <taxon>Orbiliaceae</taxon>
        <taxon>Orbilia</taxon>
    </lineage>
</organism>
<feature type="region of interest" description="Disordered" evidence="7">
    <location>
        <begin position="768"/>
        <end position="802"/>
    </location>
</feature>
<dbReference type="PANTHER" id="PTHR46910">
    <property type="entry name" value="TRANSCRIPTION FACTOR PDR1"/>
    <property type="match status" value="1"/>
</dbReference>
<feature type="compositionally biased region" description="Basic and acidic residues" evidence="7">
    <location>
        <begin position="1"/>
        <end position="11"/>
    </location>
</feature>
<dbReference type="Pfam" id="PF00172">
    <property type="entry name" value="Zn_clus"/>
    <property type="match status" value="1"/>
</dbReference>
<keyword evidence="2" id="KW-0479">Metal-binding</keyword>
<feature type="compositionally biased region" description="Polar residues" evidence="7">
    <location>
        <begin position="781"/>
        <end position="802"/>
    </location>
</feature>
<dbReference type="Proteomes" id="UP001375240">
    <property type="component" value="Unassembled WGS sequence"/>
</dbReference>
<dbReference type="EMBL" id="JAVHNQ010000013">
    <property type="protein sequence ID" value="KAK6334201.1"/>
    <property type="molecule type" value="Genomic_DNA"/>
</dbReference>
<evidence type="ECO:0000256" key="1">
    <source>
        <dbReference type="ARBA" id="ARBA00004123"/>
    </source>
</evidence>
<keyword evidence="3" id="KW-0805">Transcription regulation</keyword>
<dbReference type="InterPro" id="IPR007219">
    <property type="entry name" value="XnlR_reg_dom"/>
</dbReference>
<dbReference type="PANTHER" id="PTHR46910:SF37">
    <property type="entry name" value="ZN(II)2CYS6 TRANSCRIPTION FACTOR (EUROFUNG)"/>
    <property type="match status" value="1"/>
</dbReference>
<evidence type="ECO:0000313" key="9">
    <source>
        <dbReference type="EMBL" id="KAK6334201.1"/>
    </source>
</evidence>
<name>A0AAV9U337_9PEZI</name>
<dbReference type="CDD" id="cd00067">
    <property type="entry name" value="GAL4"/>
    <property type="match status" value="1"/>
</dbReference>
<evidence type="ECO:0000256" key="4">
    <source>
        <dbReference type="ARBA" id="ARBA00023125"/>
    </source>
</evidence>
<keyword evidence="10" id="KW-1185">Reference proteome</keyword>
<keyword evidence="4" id="KW-0238">DNA-binding</keyword>
<dbReference type="InterPro" id="IPR050987">
    <property type="entry name" value="AtrR-like"/>
</dbReference>
<evidence type="ECO:0000256" key="5">
    <source>
        <dbReference type="ARBA" id="ARBA00023163"/>
    </source>
</evidence>
<comment type="caution">
    <text evidence="9">The sequence shown here is derived from an EMBL/GenBank/DDBJ whole genome shotgun (WGS) entry which is preliminary data.</text>
</comment>
<evidence type="ECO:0000256" key="6">
    <source>
        <dbReference type="ARBA" id="ARBA00023242"/>
    </source>
</evidence>
<dbReference type="GO" id="GO:0006351">
    <property type="term" value="P:DNA-templated transcription"/>
    <property type="evidence" value="ECO:0007669"/>
    <property type="project" value="InterPro"/>
</dbReference>
<feature type="compositionally biased region" description="Low complexity" evidence="7">
    <location>
        <begin position="193"/>
        <end position="205"/>
    </location>
</feature>
<reference evidence="9 10" key="1">
    <citation type="submission" date="2019-10" db="EMBL/GenBank/DDBJ databases">
        <authorList>
            <person name="Palmer J.M."/>
        </authorList>
    </citation>
    <scope>NUCLEOTIDE SEQUENCE [LARGE SCALE GENOMIC DNA]</scope>
    <source>
        <strain evidence="9 10">TWF696</strain>
    </source>
</reference>
<feature type="region of interest" description="Disordered" evidence="7">
    <location>
        <begin position="695"/>
        <end position="753"/>
    </location>
</feature>
<accession>A0AAV9U337</accession>
<feature type="compositionally biased region" description="Polar residues" evidence="7">
    <location>
        <begin position="733"/>
        <end position="753"/>
    </location>
</feature>
<keyword evidence="6" id="KW-0539">Nucleus</keyword>
<dbReference type="GO" id="GO:0000981">
    <property type="term" value="F:DNA-binding transcription factor activity, RNA polymerase II-specific"/>
    <property type="evidence" value="ECO:0007669"/>
    <property type="project" value="InterPro"/>
</dbReference>
<dbReference type="SMART" id="SM00906">
    <property type="entry name" value="Fungal_trans"/>
    <property type="match status" value="1"/>
</dbReference>
<dbReference type="SUPFAM" id="SSF57701">
    <property type="entry name" value="Zn2/Cys6 DNA-binding domain"/>
    <property type="match status" value="1"/>
</dbReference>
<evidence type="ECO:0000313" key="10">
    <source>
        <dbReference type="Proteomes" id="UP001375240"/>
    </source>
</evidence>
<dbReference type="Gene3D" id="4.10.240.10">
    <property type="entry name" value="Zn(2)-C6 fungal-type DNA-binding domain"/>
    <property type="match status" value="1"/>
</dbReference>
<evidence type="ECO:0000256" key="3">
    <source>
        <dbReference type="ARBA" id="ARBA00023015"/>
    </source>
</evidence>
<dbReference type="PROSITE" id="PS50048">
    <property type="entry name" value="ZN2_CY6_FUNGAL_2"/>
    <property type="match status" value="1"/>
</dbReference>
<feature type="compositionally biased region" description="Low complexity" evidence="7">
    <location>
        <begin position="145"/>
        <end position="155"/>
    </location>
</feature>
<dbReference type="SMART" id="SM00066">
    <property type="entry name" value="GAL4"/>
    <property type="match status" value="1"/>
</dbReference>
<dbReference type="GO" id="GO:0005634">
    <property type="term" value="C:nucleus"/>
    <property type="evidence" value="ECO:0007669"/>
    <property type="project" value="UniProtKB-SubCell"/>
</dbReference>
<keyword evidence="5" id="KW-0804">Transcription</keyword>
<evidence type="ECO:0000259" key="8">
    <source>
        <dbReference type="PROSITE" id="PS50048"/>
    </source>
</evidence>
<dbReference type="GO" id="GO:0008270">
    <property type="term" value="F:zinc ion binding"/>
    <property type="evidence" value="ECO:0007669"/>
    <property type="project" value="InterPro"/>
</dbReference>
<feature type="region of interest" description="Disordered" evidence="7">
    <location>
        <begin position="1"/>
        <end position="28"/>
    </location>
</feature>
<feature type="domain" description="Zn(2)-C6 fungal-type" evidence="8">
    <location>
        <begin position="29"/>
        <end position="59"/>
    </location>
</feature>
<dbReference type="AlphaFoldDB" id="A0AAV9U337"/>
<feature type="compositionally biased region" description="Polar residues" evidence="7">
    <location>
        <begin position="129"/>
        <end position="138"/>
    </location>
</feature>
<proteinExistence type="predicted"/>
<sequence length="878" mass="96735">MTKLDELKDDASESGGEHSGQPATARNPACDLCREKKVRCGREKPVCRNCKSWKASCTYSERQKRENESTRIAHRFEEVHERLDRLESTMQRIAVALELSNMTAQHQQQQQSQAQQLPQQQPSPFTSQMMHSPMSTMHPTPPGFPSLLSPSPSRDGSGGGGATTPSRIPPSFLNSGTPSAPNVVARHGGSHQPGPAGSPTGSAPPRTLVKDPKGNVHYLGASSILSISSEAESLAEATLSAAAQAGPGNVPSGAAGVVEAIGALRTLKGLDSNIASLLPYDGYMELKMGGRDYIAPSREEAIRLIDNFFERINKFFPLFRYDSFMKNVNKMYEKPSAMSDRGWLVCFNNVLLFSLYGMGTNKKEDIQIALVEKYFYNSWAAFDDVSILLTPNLINVQALLTLAIVAQEISKPGLCWMLLSQACRLAQAIGLHRQSHPAQNFSEEESVERQLVFWTLYVMDKALSLTFGRSTCLPDFDVDVDLPDNVTGNVLLTQHFSGWVWLAKIQSQIYMRLYSASACRASDEDRQHAAKELELELRNWWAQNGAGLQLIPSIGLFEKQYLELEIKFSFHNSMIMIHRVNKGGGELSEAICLDSARTSVQLIKQTLEVTNEAADGSVLLWLFQYFPFTPFFVLFSNVIRNPEEKSSRDDFVLMQHVVSYLDRMKAANESASKLLRIAETFTQIAAVLLRKFEKPSHNESRKRKHSAITDSSKSDDGKRPNPTSKTGGIGSSDVPSQNPCGPDTGASTRTTSEVPTMFPHAFNFLRWPNVGGPTPVRPGSSGENKPTTSSNPILGPSHTESSALPFDSGMAALFEGATAGFDFDIEALMAEPVDFQSQMQQAHRQGPLDFDWFQWDQYTQGLTDSPGLTLATLSGMKQ</sequence>
<dbReference type="GO" id="GO:0003677">
    <property type="term" value="F:DNA binding"/>
    <property type="evidence" value="ECO:0007669"/>
    <property type="project" value="UniProtKB-KW"/>
</dbReference>
<feature type="region of interest" description="Disordered" evidence="7">
    <location>
        <begin position="104"/>
        <end position="213"/>
    </location>
</feature>
<evidence type="ECO:0000256" key="7">
    <source>
        <dbReference type="SAM" id="MobiDB-lite"/>
    </source>
</evidence>
<protein>
    <recommendedName>
        <fullName evidence="8">Zn(2)-C6 fungal-type domain-containing protein</fullName>
    </recommendedName>
</protein>
<gene>
    <name evidence="9" type="ORF">TWF696_002702</name>
</gene>
<comment type="subcellular location">
    <subcellularLocation>
        <location evidence="1">Nucleus</location>
    </subcellularLocation>
</comment>
<dbReference type="PROSITE" id="PS00463">
    <property type="entry name" value="ZN2_CY6_FUNGAL_1"/>
    <property type="match status" value="1"/>
</dbReference>
<evidence type="ECO:0000256" key="2">
    <source>
        <dbReference type="ARBA" id="ARBA00022723"/>
    </source>
</evidence>
<dbReference type="InterPro" id="IPR001138">
    <property type="entry name" value="Zn2Cys6_DnaBD"/>
</dbReference>
<dbReference type="CDD" id="cd12148">
    <property type="entry name" value="fungal_TF_MHR"/>
    <property type="match status" value="1"/>
</dbReference>
<feature type="compositionally biased region" description="Low complexity" evidence="7">
    <location>
        <begin position="105"/>
        <end position="128"/>
    </location>
</feature>